<feature type="region of interest" description="Disordered" evidence="1">
    <location>
        <begin position="749"/>
        <end position="779"/>
    </location>
</feature>
<proteinExistence type="predicted"/>
<evidence type="ECO:0000313" key="4">
    <source>
        <dbReference type="Proteomes" id="UP000601435"/>
    </source>
</evidence>
<protein>
    <recommendedName>
        <fullName evidence="5">Ion transport domain-containing protein</fullName>
    </recommendedName>
</protein>
<evidence type="ECO:0000313" key="3">
    <source>
        <dbReference type="EMBL" id="CAE7939340.1"/>
    </source>
</evidence>
<accession>A0A813CAM9</accession>
<sequence>MESVPALTRSLLPSTWSTQHENAWSWFWTCVEKKVEVTRLLPVRHHQALRSFLARMDEDALATFKLKVFDTFFASCEESQLYLRAANKRLMYIMGRILTIMSDIYTKTHKAVIAVSALGLLHAGHGVPEDLVRPFVQAFMHSIKQACSDESLYEGLWWTLDLIGRIFIRTLAEGSTDVIIAINKNSTTVLKKAVAKAPRGQRYDVLLRVQVGTESMSPLVWAVDKGALESAAAIIKDLLTMRADRGRYYFGMESLWSRHPDLIPLLCNKAPALLTGVLDGLIWRSKNVKKGVRRVNYYIGSIMVGGEGQLTSSLLDLIKHGDPKIICHPTAVFQADLLWARLCCLPWAVTKLWFCVTLMLFVIAEQKGILSLDVRSQQRFTVIACRACLYVFSLGQLWVKHAVQTYKAVRARQTRRFIWRFHLPSYLLQSGQEMTEVILLLLLICMLCCEPVLHCLGASNDWLTDCCEYGEWYCNLNYTYNRLAAFPMLLYFLLASELVHLNVQLSVFSVICASLWWEFVLYVAVLLFFAAAFASAVACLPNLDGDDSVQKRDFFGLGAAFESMLSMAFNTYGSGNYEGIAQASEPLLKWFIIAFAACWHVYLMNLMVAQLCQRYNEIFHDARGNARLTRGIIIYETSMPFISKARWARFVESLRLEDACELDEGDNGPRGAVPTEEGPYDYLKYPAVELDRVQRFGGLANPELPWPNLEEALDDSAVGRLDRMTRAKFEEMERLMVDMAVKLGVRSASISNGGSQSHSTHGSQLQQDPRNGPNLRRSGSDSRPILLCVRCEKCRRGSDFCMWRR</sequence>
<feature type="transmembrane region" description="Helical" evidence="2">
    <location>
        <begin position="437"/>
        <end position="456"/>
    </location>
</feature>
<feature type="transmembrane region" description="Helical" evidence="2">
    <location>
        <begin position="522"/>
        <end position="543"/>
    </location>
</feature>
<keyword evidence="2" id="KW-0472">Membrane</keyword>
<dbReference type="OrthoDB" id="417248at2759"/>
<keyword evidence="4" id="KW-1185">Reference proteome</keyword>
<feature type="transmembrane region" description="Helical" evidence="2">
    <location>
        <begin position="587"/>
        <end position="608"/>
    </location>
</feature>
<comment type="caution">
    <text evidence="3">The sequence shown here is derived from an EMBL/GenBank/DDBJ whole genome shotgun (WGS) entry which is preliminary data.</text>
</comment>
<feature type="transmembrane region" description="Helical" evidence="2">
    <location>
        <begin position="555"/>
        <end position="575"/>
    </location>
</feature>
<dbReference type="Proteomes" id="UP000601435">
    <property type="component" value="Unassembled WGS sequence"/>
</dbReference>
<keyword evidence="2" id="KW-0812">Transmembrane</keyword>
<evidence type="ECO:0000256" key="2">
    <source>
        <dbReference type="SAM" id="Phobius"/>
    </source>
</evidence>
<organism evidence="3 4">
    <name type="scientific">Symbiodinium necroappetens</name>
    <dbReference type="NCBI Taxonomy" id="1628268"/>
    <lineage>
        <taxon>Eukaryota</taxon>
        <taxon>Sar</taxon>
        <taxon>Alveolata</taxon>
        <taxon>Dinophyceae</taxon>
        <taxon>Suessiales</taxon>
        <taxon>Symbiodiniaceae</taxon>
        <taxon>Symbiodinium</taxon>
    </lineage>
</organism>
<reference evidence="3" key="1">
    <citation type="submission" date="2021-02" db="EMBL/GenBank/DDBJ databases">
        <authorList>
            <person name="Dougan E. K."/>
            <person name="Rhodes N."/>
            <person name="Thang M."/>
            <person name="Chan C."/>
        </authorList>
    </citation>
    <scope>NUCLEOTIDE SEQUENCE</scope>
</reference>
<evidence type="ECO:0000256" key="1">
    <source>
        <dbReference type="SAM" id="MobiDB-lite"/>
    </source>
</evidence>
<name>A0A813CAM9_9DINO</name>
<keyword evidence="2" id="KW-1133">Transmembrane helix</keyword>
<dbReference type="EMBL" id="CAJNJA010088530">
    <property type="protein sequence ID" value="CAE7939340.1"/>
    <property type="molecule type" value="Genomic_DNA"/>
</dbReference>
<dbReference type="AlphaFoldDB" id="A0A813CAM9"/>
<evidence type="ECO:0008006" key="5">
    <source>
        <dbReference type="Google" id="ProtNLM"/>
    </source>
</evidence>
<feature type="compositionally biased region" description="Low complexity" evidence="1">
    <location>
        <begin position="753"/>
        <end position="767"/>
    </location>
</feature>
<gene>
    <name evidence="3" type="ORF">SNEC2469_LOCUS33477</name>
</gene>